<feature type="compositionally biased region" description="Basic and acidic residues" evidence="7">
    <location>
        <begin position="10"/>
        <end position="32"/>
    </location>
</feature>
<dbReference type="EMBL" id="KN716155">
    <property type="protein sequence ID" value="KJH53171.1"/>
    <property type="molecule type" value="Genomic_DNA"/>
</dbReference>
<evidence type="ECO:0000259" key="8">
    <source>
        <dbReference type="PROSITE" id="PS50202"/>
    </source>
</evidence>
<dbReference type="GO" id="GO:0061817">
    <property type="term" value="P:endoplasmic reticulum-plasma membrane tethering"/>
    <property type="evidence" value="ECO:0007669"/>
    <property type="project" value="TreeGrafter"/>
</dbReference>
<dbReference type="InterPro" id="IPR013783">
    <property type="entry name" value="Ig-like_fold"/>
</dbReference>
<protein>
    <recommendedName>
        <fullName evidence="6">Major sperm protein</fullName>
    </recommendedName>
</protein>
<evidence type="ECO:0000256" key="1">
    <source>
        <dbReference type="ARBA" id="ARBA00004211"/>
    </source>
</evidence>
<evidence type="ECO:0000256" key="6">
    <source>
        <dbReference type="RuleBase" id="RU003425"/>
    </source>
</evidence>
<dbReference type="InterPro" id="IPR008962">
    <property type="entry name" value="PapD-like_sf"/>
</dbReference>
<keyword evidence="4" id="KW-1133">Transmembrane helix</keyword>
<accession>A0A0D8YEV8</accession>
<dbReference type="InterPro" id="IPR000535">
    <property type="entry name" value="MSP_dom"/>
</dbReference>
<dbReference type="GO" id="GO:0033149">
    <property type="term" value="F:FFAT motif binding"/>
    <property type="evidence" value="ECO:0007669"/>
    <property type="project" value="TreeGrafter"/>
</dbReference>
<comment type="similarity">
    <text evidence="2">Belongs to the VAMP-associated protein (VAP) (TC 9.B.17) family.</text>
</comment>
<dbReference type="PANTHER" id="PTHR10809">
    <property type="entry name" value="VESICLE-ASSOCIATED MEMBRANE PROTEIN-ASSOCIATED PROTEIN"/>
    <property type="match status" value="1"/>
</dbReference>
<dbReference type="STRING" id="29172.A0A0D8YEV8"/>
<evidence type="ECO:0000313" key="10">
    <source>
        <dbReference type="Proteomes" id="UP000053766"/>
    </source>
</evidence>
<feature type="domain" description="MSP" evidence="8">
    <location>
        <begin position="54"/>
        <end position="167"/>
    </location>
</feature>
<dbReference type="OrthoDB" id="264603at2759"/>
<dbReference type="Pfam" id="PF00635">
    <property type="entry name" value="Motile_Sperm"/>
    <property type="match status" value="1"/>
</dbReference>
<dbReference type="PANTHER" id="PTHR10809:SF6">
    <property type="entry name" value="AT11025P-RELATED"/>
    <property type="match status" value="1"/>
</dbReference>
<gene>
    <name evidence="9" type="ORF">DICVIV_00669</name>
</gene>
<dbReference type="InterPro" id="IPR016763">
    <property type="entry name" value="VAP"/>
</dbReference>
<evidence type="ECO:0000256" key="3">
    <source>
        <dbReference type="ARBA" id="ARBA00022692"/>
    </source>
</evidence>
<dbReference type="Gene3D" id="2.60.40.10">
    <property type="entry name" value="Immunoglobulins"/>
    <property type="match status" value="1"/>
</dbReference>
<proteinExistence type="inferred from homology"/>
<evidence type="ECO:0000256" key="4">
    <source>
        <dbReference type="ARBA" id="ARBA00022989"/>
    </source>
</evidence>
<evidence type="ECO:0000256" key="7">
    <source>
        <dbReference type="SAM" id="MobiDB-lite"/>
    </source>
</evidence>
<keyword evidence="6" id="KW-0206">Cytoskeleton</keyword>
<evidence type="ECO:0000256" key="2">
    <source>
        <dbReference type="ARBA" id="ARBA00008932"/>
    </source>
</evidence>
<dbReference type="Proteomes" id="UP000053766">
    <property type="component" value="Unassembled WGS sequence"/>
</dbReference>
<keyword evidence="5" id="KW-0472">Membrane</keyword>
<evidence type="ECO:0000313" key="9">
    <source>
        <dbReference type="EMBL" id="KJH53171.1"/>
    </source>
</evidence>
<keyword evidence="3" id="KW-0812">Transmembrane</keyword>
<reference evidence="9 10" key="1">
    <citation type="submission" date="2013-11" db="EMBL/GenBank/DDBJ databases">
        <title>Draft genome of the bovine lungworm Dictyocaulus viviparus.</title>
        <authorList>
            <person name="Mitreva M."/>
        </authorList>
    </citation>
    <scope>NUCLEOTIDE SEQUENCE [LARGE SCALE GENOMIC DNA]</scope>
    <source>
        <strain evidence="9 10">HannoverDv2000</strain>
    </source>
</reference>
<dbReference type="PROSITE" id="PS50202">
    <property type="entry name" value="MSP"/>
    <property type="match status" value="1"/>
</dbReference>
<evidence type="ECO:0000256" key="5">
    <source>
        <dbReference type="ARBA" id="ARBA00023136"/>
    </source>
</evidence>
<sequence length="179" mass="20406">MSKVNVNTLKEIKDLKESENRQNRSKDMENQQDRNAVCPPFLKQPAATPPSPRLTAINPLILVFDGAANTQCQKVLHISNVSNERVAWRVLCNAPTRYVVTPNKGFLFRQEKITVQVLLLNSSKYHRRHAFVVQVKPAKIEESNRKLTWKDLSPNEMKVIQSTRVSTLSPNDEMRTAKG</sequence>
<dbReference type="GO" id="GO:0005789">
    <property type="term" value="C:endoplasmic reticulum membrane"/>
    <property type="evidence" value="ECO:0007669"/>
    <property type="project" value="InterPro"/>
</dbReference>
<comment type="function">
    <text evidence="6">Central component in molecular interactions underlying sperm crawling. Forms an extensive filament system that extends from sperm villipoda, along the leading edge of the pseudopod.</text>
</comment>
<keyword evidence="10" id="KW-1185">Reference proteome</keyword>
<organism evidence="9 10">
    <name type="scientific">Dictyocaulus viviparus</name>
    <name type="common">Bovine lungworm</name>
    <dbReference type="NCBI Taxonomy" id="29172"/>
    <lineage>
        <taxon>Eukaryota</taxon>
        <taxon>Metazoa</taxon>
        <taxon>Ecdysozoa</taxon>
        <taxon>Nematoda</taxon>
        <taxon>Chromadorea</taxon>
        <taxon>Rhabditida</taxon>
        <taxon>Rhabditina</taxon>
        <taxon>Rhabditomorpha</taxon>
        <taxon>Strongyloidea</taxon>
        <taxon>Metastrongylidae</taxon>
        <taxon>Dictyocaulus</taxon>
    </lineage>
</organism>
<dbReference type="SUPFAM" id="SSF49354">
    <property type="entry name" value="PapD-like"/>
    <property type="match status" value="1"/>
</dbReference>
<feature type="region of interest" description="Disordered" evidence="7">
    <location>
        <begin position="1"/>
        <end position="50"/>
    </location>
</feature>
<dbReference type="GO" id="GO:0090158">
    <property type="term" value="P:endoplasmic reticulum membrane organization"/>
    <property type="evidence" value="ECO:0007669"/>
    <property type="project" value="TreeGrafter"/>
</dbReference>
<name>A0A0D8YEV8_DICVI</name>
<reference evidence="10" key="2">
    <citation type="journal article" date="2016" name="Sci. Rep.">
        <title>Dictyocaulus viviparus genome, variome and transcriptome elucidate lungworm biology and support future intervention.</title>
        <authorList>
            <person name="McNulty S.N."/>
            <person name="Strube C."/>
            <person name="Rosa B.A."/>
            <person name="Martin J.C."/>
            <person name="Tyagi R."/>
            <person name="Choi Y.J."/>
            <person name="Wang Q."/>
            <person name="Hallsworth Pepin K."/>
            <person name="Zhang X."/>
            <person name="Ozersky P."/>
            <person name="Wilson R.K."/>
            <person name="Sternberg P.W."/>
            <person name="Gasser R.B."/>
            <person name="Mitreva M."/>
        </authorList>
    </citation>
    <scope>NUCLEOTIDE SEQUENCE [LARGE SCALE GENOMIC DNA]</scope>
    <source>
        <strain evidence="10">HannoverDv2000</strain>
    </source>
</reference>
<dbReference type="GO" id="GO:0005886">
    <property type="term" value="C:plasma membrane"/>
    <property type="evidence" value="ECO:0007669"/>
    <property type="project" value="TreeGrafter"/>
</dbReference>
<keyword evidence="6" id="KW-0963">Cytoplasm</keyword>
<comment type="subcellular location">
    <subcellularLocation>
        <location evidence="1">Membrane</location>
        <topology evidence="1">Single-pass type IV membrane protein</topology>
    </subcellularLocation>
</comment>
<dbReference type="AlphaFoldDB" id="A0A0D8YEV8"/>